<proteinExistence type="predicted"/>
<reference evidence="1 2" key="1">
    <citation type="journal article" date="2019" name="Microorganisms">
        <title>Genome Insights into the Novel Species Microvirga brassicacearum, a Rapeseed Endophyte with Biotechnological Potential.</title>
        <authorList>
            <person name="Jimenez-Gomez A."/>
            <person name="Saati-Santamaria Z."/>
            <person name="Igual J.M."/>
            <person name="Rivas R."/>
            <person name="Mateos P.F."/>
            <person name="Garcia-Fraile P."/>
        </authorList>
    </citation>
    <scope>NUCLEOTIDE SEQUENCE [LARGE SCALE GENOMIC DNA]</scope>
    <source>
        <strain evidence="1 2">CDVBN77</strain>
    </source>
</reference>
<evidence type="ECO:0000313" key="2">
    <source>
        <dbReference type="Proteomes" id="UP000325684"/>
    </source>
</evidence>
<evidence type="ECO:0000313" key="1">
    <source>
        <dbReference type="EMBL" id="KAB0265139.1"/>
    </source>
</evidence>
<comment type="caution">
    <text evidence="1">The sequence shown here is derived from an EMBL/GenBank/DDBJ whole genome shotgun (WGS) entry which is preliminary data.</text>
</comment>
<dbReference type="RefSeq" id="WP_150947813.1">
    <property type="nucleotide sequence ID" value="NZ_VCMV01000042.1"/>
</dbReference>
<accession>A0A5N3P5Z4</accession>
<dbReference type="Proteomes" id="UP000325684">
    <property type="component" value="Unassembled WGS sequence"/>
</dbReference>
<dbReference type="EMBL" id="VCMV01000042">
    <property type="protein sequence ID" value="KAB0265139.1"/>
    <property type="molecule type" value="Genomic_DNA"/>
</dbReference>
<sequence length="70" mass="7661">MAETLRDFLKRVETLPPDTLLCVAELDEAFAANVAEVEVIENAKAQSTGTDGTEAIELENGNQTVIVIRW</sequence>
<keyword evidence="2" id="KW-1185">Reference proteome</keyword>
<gene>
    <name evidence="1" type="ORF">FEZ63_20080</name>
</gene>
<protein>
    <submittedName>
        <fullName evidence="1">Sugar phosphorylase</fullName>
    </submittedName>
</protein>
<dbReference type="AlphaFoldDB" id="A0A5N3P5Z4"/>
<organism evidence="1 2">
    <name type="scientific">Microvirga brassicacearum</name>
    <dbReference type="NCBI Taxonomy" id="2580413"/>
    <lineage>
        <taxon>Bacteria</taxon>
        <taxon>Pseudomonadati</taxon>
        <taxon>Pseudomonadota</taxon>
        <taxon>Alphaproteobacteria</taxon>
        <taxon>Hyphomicrobiales</taxon>
        <taxon>Methylobacteriaceae</taxon>
        <taxon>Microvirga</taxon>
    </lineage>
</organism>
<name>A0A5N3P5Z4_9HYPH</name>